<dbReference type="PANTHER" id="PTHR35579:SF3">
    <property type="entry name" value="CRISPR SYSTEM CMS ENDORIBONUCLEASE CSM3"/>
    <property type="match status" value="1"/>
</dbReference>
<reference evidence="3 4" key="1">
    <citation type="submission" date="2012-12" db="EMBL/GenBank/DDBJ databases">
        <title>Genome Assembly of Photobacterium sp. AK15.</title>
        <authorList>
            <person name="Khatri I."/>
            <person name="Vaidya B."/>
            <person name="Srinivas T.N.R."/>
            <person name="Subramanian S."/>
            <person name="Pinnaka A."/>
        </authorList>
    </citation>
    <scope>NUCLEOTIDE SEQUENCE [LARGE SCALE GENOMIC DNA]</scope>
    <source>
        <strain evidence="3 4">AK15</strain>
    </source>
</reference>
<keyword evidence="4" id="KW-1185">Reference proteome</keyword>
<dbReference type="Proteomes" id="UP000011134">
    <property type="component" value="Unassembled WGS sequence"/>
</dbReference>
<dbReference type="InterPro" id="IPR005537">
    <property type="entry name" value="RAMP_III_fam"/>
</dbReference>
<evidence type="ECO:0000259" key="2">
    <source>
        <dbReference type="Pfam" id="PF03787"/>
    </source>
</evidence>
<dbReference type="PANTHER" id="PTHR35579">
    <property type="entry name" value="CRISPR SYSTEM CMS ENDORIBONUCLEASE CSM3"/>
    <property type="match status" value="1"/>
</dbReference>
<dbReference type="InterPro" id="IPR052216">
    <property type="entry name" value="CRISPR_Csm3_endoribonuclease"/>
</dbReference>
<organism evidence="3 4">
    <name type="scientific">Photobacterium marinum</name>
    <dbReference type="NCBI Taxonomy" id="1056511"/>
    <lineage>
        <taxon>Bacteria</taxon>
        <taxon>Pseudomonadati</taxon>
        <taxon>Pseudomonadota</taxon>
        <taxon>Gammaproteobacteria</taxon>
        <taxon>Vibrionales</taxon>
        <taxon>Vibrionaceae</taxon>
        <taxon>Photobacterium</taxon>
    </lineage>
</organism>
<proteinExistence type="predicted"/>
<dbReference type="Pfam" id="PF03787">
    <property type="entry name" value="RAMPs"/>
    <property type="match status" value="1"/>
</dbReference>
<dbReference type="AlphaFoldDB" id="L8J8L1"/>
<dbReference type="EMBL" id="AMZO01000034">
    <property type="protein sequence ID" value="ELR63889.1"/>
    <property type="molecule type" value="Genomic_DNA"/>
</dbReference>
<dbReference type="RefSeq" id="WP_007469736.1">
    <property type="nucleotide sequence ID" value="NZ_AMZO01000034.1"/>
</dbReference>
<feature type="domain" description="CRISPR type III-associated protein" evidence="2">
    <location>
        <begin position="19"/>
        <end position="199"/>
    </location>
</feature>
<comment type="caution">
    <text evidence="3">The sequence shown here is derived from an EMBL/GenBank/DDBJ whole genome shotgun (WGS) entry which is preliminary data.</text>
</comment>
<evidence type="ECO:0000256" key="1">
    <source>
        <dbReference type="ARBA" id="ARBA00023118"/>
    </source>
</evidence>
<dbReference type="OrthoDB" id="7056453at2"/>
<dbReference type="PATRIC" id="fig|1056511.3.peg.4159"/>
<keyword evidence="1" id="KW-0051">Antiviral defense</keyword>
<accession>L8J8L1</accession>
<name>L8J8L1_9GAMM</name>
<evidence type="ECO:0000313" key="4">
    <source>
        <dbReference type="Proteomes" id="UP000011134"/>
    </source>
</evidence>
<sequence>MSETKPYYTLFFITLHQHTELCTGAAEHNASGQSAIKNNSDVDLPTARNGQGDLFIRGTSFTGALLDQARKLGLTIDDDISGTERATNRSDNEKQPPFKASRINVFNLYPKKQEAITTLFRQHVAINEQTGAAETGALYDLEVIPSQQEWRCVIEVDMTGMADDRTLTPDALVATVLDHWKNHYLFLGHRPAAGYGWFKVEDAQILQLTTEHLFDYPDNTQPITTLSQPKKLLEASGLELTSLFAKDKESLSSEKESSLIKKDLTPLVKQLHIEYSLECGPNQDEEGNIWGLDGFFIGGHELEAPQDWREAGESISQHFNTGSDYQLTDSDFPDQFFVKDDKHDPFIPSGSVRGVLRHEVLRSHSKQAKTLFGDANGNHAKSSNLYISPARLEPKQPWQGLVLHNHAEDEFTAGVYGSNKFCRTSIVQGKFCGEIILEYLTAPDTPDTLPPAIEEQKNALLAALEKGANRQLPIGAKQWVDSGWLQWHYTVQKPDTATQQTIQGDQ</sequence>
<dbReference type="GO" id="GO:0051607">
    <property type="term" value="P:defense response to virus"/>
    <property type="evidence" value="ECO:0007669"/>
    <property type="project" value="UniProtKB-KW"/>
</dbReference>
<gene>
    <name evidence="3" type="ORF">C942_03234</name>
</gene>
<dbReference type="CDD" id="cd09726">
    <property type="entry name" value="RAMP_I_III"/>
    <property type="match status" value="2"/>
</dbReference>
<evidence type="ECO:0000313" key="3">
    <source>
        <dbReference type="EMBL" id="ELR63889.1"/>
    </source>
</evidence>
<protein>
    <submittedName>
        <fullName evidence="3">DUF324 domain-containing protein</fullName>
    </submittedName>
</protein>